<dbReference type="Proteomes" id="UP000217265">
    <property type="component" value="Chromosome"/>
</dbReference>
<name>A0A290QFV0_9BACT</name>
<keyword evidence="3" id="KW-1185">Reference proteome</keyword>
<accession>A0A290QFV0</accession>
<dbReference type="Gene3D" id="3.20.20.150">
    <property type="entry name" value="Divalent-metal-dependent TIM barrel enzymes"/>
    <property type="match status" value="1"/>
</dbReference>
<evidence type="ECO:0000259" key="1">
    <source>
        <dbReference type="Pfam" id="PF01261"/>
    </source>
</evidence>
<feature type="domain" description="Xylose isomerase-like TIM barrel" evidence="1">
    <location>
        <begin position="2"/>
        <end position="258"/>
    </location>
</feature>
<sequence>MLREVADLGFSHVELSHGIRITLVPGILKAMDEGFIKVSSTHNFCPLPTGIVQAAPNLFEPSSSAPQEHDQWLRQTKRSLDFGQQVKARVLVLHLGSVKFGWFNPTGKLDAYFGKHPGVKLAEDERYVALRDKVMKKMQAKKAAYWNQVKASLEEIRPYAAERGIALGCENREDVAELPIDGEFEELLSGMTQPNTAGYWHDTGHAHIKEQLALLNHREHLEKNAARLIGFHLHDVNAAGKDHQPVGAGEIDFEMVSSFWKAHHLLTLEFGPRISVESVKESKLRIEALVAKRFPQA</sequence>
<dbReference type="InterPro" id="IPR050312">
    <property type="entry name" value="IolE/XylAMocC-like"/>
</dbReference>
<dbReference type="SUPFAM" id="SSF51658">
    <property type="entry name" value="Xylose isomerase-like"/>
    <property type="match status" value="1"/>
</dbReference>
<proteinExistence type="predicted"/>
<gene>
    <name evidence="2" type="ORF">CMV30_12250</name>
</gene>
<dbReference type="KEGG" id="vbh:CMV30_12250"/>
<organism evidence="2 3">
    <name type="scientific">Nibricoccus aquaticus</name>
    <dbReference type="NCBI Taxonomy" id="2576891"/>
    <lineage>
        <taxon>Bacteria</taxon>
        <taxon>Pseudomonadati</taxon>
        <taxon>Verrucomicrobiota</taxon>
        <taxon>Opitutia</taxon>
        <taxon>Opitutales</taxon>
        <taxon>Opitutaceae</taxon>
        <taxon>Nibricoccus</taxon>
    </lineage>
</organism>
<keyword evidence="2" id="KW-0413">Isomerase</keyword>
<dbReference type="PANTHER" id="PTHR12110">
    <property type="entry name" value="HYDROXYPYRUVATE ISOMERASE"/>
    <property type="match status" value="1"/>
</dbReference>
<dbReference type="InterPro" id="IPR013022">
    <property type="entry name" value="Xyl_isomerase-like_TIM-brl"/>
</dbReference>
<dbReference type="Pfam" id="PF01261">
    <property type="entry name" value="AP_endonuc_2"/>
    <property type="match status" value="1"/>
</dbReference>
<dbReference type="EMBL" id="CP023344">
    <property type="protein sequence ID" value="ATC66120.1"/>
    <property type="molecule type" value="Genomic_DNA"/>
</dbReference>
<dbReference type="InterPro" id="IPR036237">
    <property type="entry name" value="Xyl_isomerase-like_sf"/>
</dbReference>
<dbReference type="AlphaFoldDB" id="A0A290QFV0"/>
<evidence type="ECO:0000313" key="3">
    <source>
        <dbReference type="Proteomes" id="UP000217265"/>
    </source>
</evidence>
<evidence type="ECO:0000313" key="2">
    <source>
        <dbReference type="EMBL" id="ATC66120.1"/>
    </source>
</evidence>
<dbReference type="GO" id="GO:0016853">
    <property type="term" value="F:isomerase activity"/>
    <property type="evidence" value="ECO:0007669"/>
    <property type="project" value="UniProtKB-KW"/>
</dbReference>
<reference evidence="2 3" key="1">
    <citation type="submission" date="2017-09" db="EMBL/GenBank/DDBJ databases">
        <title>Complete genome sequence of Verrucomicrobial strain HZ-65, isolated from freshwater.</title>
        <authorList>
            <person name="Choi A."/>
        </authorList>
    </citation>
    <scope>NUCLEOTIDE SEQUENCE [LARGE SCALE GENOMIC DNA]</scope>
    <source>
        <strain evidence="2 3">HZ-65</strain>
    </source>
</reference>
<protein>
    <submittedName>
        <fullName evidence="2">Xylose isomerase</fullName>
    </submittedName>
</protein>
<dbReference type="OrthoDB" id="186629at2"/>